<protein>
    <submittedName>
        <fullName evidence="1">Uncharacterized protein</fullName>
    </submittedName>
</protein>
<organism evidence="1">
    <name type="scientific">marine sediment metagenome</name>
    <dbReference type="NCBI Taxonomy" id="412755"/>
    <lineage>
        <taxon>unclassified sequences</taxon>
        <taxon>metagenomes</taxon>
        <taxon>ecological metagenomes</taxon>
    </lineage>
</organism>
<reference evidence="1" key="1">
    <citation type="journal article" date="2015" name="Nature">
        <title>Complex archaea that bridge the gap between prokaryotes and eukaryotes.</title>
        <authorList>
            <person name="Spang A."/>
            <person name="Saw J.H."/>
            <person name="Jorgensen S.L."/>
            <person name="Zaremba-Niedzwiedzka K."/>
            <person name="Martijn J."/>
            <person name="Lind A.E."/>
            <person name="van Eijk R."/>
            <person name="Schleper C."/>
            <person name="Guy L."/>
            <person name="Ettema T.J."/>
        </authorList>
    </citation>
    <scope>NUCLEOTIDE SEQUENCE</scope>
</reference>
<comment type="caution">
    <text evidence="1">The sequence shown here is derived from an EMBL/GenBank/DDBJ whole genome shotgun (WGS) entry which is preliminary data.</text>
</comment>
<evidence type="ECO:0000313" key="1">
    <source>
        <dbReference type="EMBL" id="KKN52790.1"/>
    </source>
</evidence>
<accession>A0A0F9R8H3</accession>
<sequence>MITVTRNPDKGTGMAVCRMCDYGKPRVYYYTIYVSRKDASINGLYLCGTCLRKLRRKLNAMAIR</sequence>
<dbReference type="AlphaFoldDB" id="A0A0F9R8H3"/>
<name>A0A0F9R8H3_9ZZZZ</name>
<gene>
    <name evidence="1" type="ORF">LCGC14_0609080</name>
</gene>
<proteinExistence type="predicted"/>
<dbReference type="EMBL" id="LAZR01001004">
    <property type="protein sequence ID" value="KKN52790.1"/>
    <property type="molecule type" value="Genomic_DNA"/>
</dbReference>